<dbReference type="Proteomes" id="UP001220962">
    <property type="component" value="Chromosome"/>
</dbReference>
<dbReference type="CDD" id="cd04301">
    <property type="entry name" value="NAT_SF"/>
    <property type="match status" value="1"/>
</dbReference>
<dbReference type="PROSITE" id="PS51186">
    <property type="entry name" value="GNAT"/>
    <property type="match status" value="1"/>
</dbReference>
<dbReference type="RefSeq" id="WP_274358756.1">
    <property type="nucleotide sequence ID" value="NZ_CP118101.1"/>
</dbReference>
<accession>A0AAX3MT89</accession>
<evidence type="ECO:0000259" key="2">
    <source>
        <dbReference type="PROSITE" id="PS51186"/>
    </source>
</evidence>
<dbReference type="EMBL" id="CP118101">
    <property type="protein sequence ID" value="WDH80765.1"/>
    <property type="molecule type" value="Genomic_DNA"/>
</dbReference>
<dbReference type="SUPFAM" id="SSF55729">
    <property type="entry name" value="Acyl-CoA N-acyltransferases (Nat)"/>
    <property type="match status" value="1"/>
</dbReference>
<evidence type="ECO:0000313" key="3">
    <source>
        <dbReference type="EMBL" id="WDH80765.1"/>
    </source>
</evidence>
<dbReference type="PANTHER" id="PTHR13947">
    <property type="entry name" value="GNAT FAMILY N-ACETYLTRANSFERASE"/>
    <property type="match status" value="1"/>
</dbReference>
<name>A0AAX3MT89_9BACL</name>
<evidence type="ECO:0000256" key="1">
    <source>
        <dbReference type="ARBA" id="ARBA00022679"/>
    </source>
</evidence>
<keyword evidence="1" id="KW-0808">Transferase</keyword>
<dbReference type="AlphaFoldDB" id="A0AAX3MT89"/>
<evidence type="ECO:0000313" key="4">
    <source>
        <dbReference type="Proteomes" id="UP001220962"/>
    </source>
</evidence>
<gene>
    <name evidence="3" type="ORF">PUW23_14535</name>
</gene>
<organism evidence="3 4">
    <name type="scientific">Paenibacillus urinalis</name>
    <dbReference type="NCBI Taxonomy" id="521520"/>
    <lineage>
        <taxon>Bacteria</taxon>
        <taxon>Bacillati</taxon>
        <taxon>Bacillota</taxon>
        <taxon>Bacilli</taxon>
        <taxon>Bacillales</taxon>
        <taxon>Paenibacillaceae</taxon>
        <taxon>Paenibacillus</taxon>
    </lineage>
</organism>
<proteinExistence type="predicted"/>
<dbReference type="Pfam" id="PF00583">
    <property type="entry name" value="Acetyltransf_1"/>
    <property type="match status" value="1"/>
</dbReference>
<dbReference type="Gene3D" id="3.40.630.30">
    <property type="match status" value="1"/>
</dbReference>
<reference evidence="3" key="1">
    <citation type="submission" date="2023-02" db="EMBL/GenBank/DDBJ databases">
        <title>Pathogen: clinical or host-associated sample.</title>
        <authorList>
            <person name="Hergert J."/>
            <person name="Casey R."/>
            <person name="Wagner J."/>
            <person name="Young E.L."/>
            <person name="Oakeson K.F."/>
        </authorList>
    </citation>
    <scope>NUCLEOTIDE SEQUENCE</scope>
    <source>
        <strain evidence="3">2022CK-00830</strain>
    </source>
</reference>
<protein>
    <submittedName>
        <fullName evidence="3">GNAT family N-acetyltransferase</fullName>
    </submittedName>
</protein>
<dbReference type="InterPro" id="IPR050769">
    <property type="entry name" value="NAT_camello-type"/>
</dbReference>
<dbReference type="InterPro" id="IPR016181">
    <property type="entry name" value="Acyl_CoA_acyltransferase"/>
</dbReference>
<dbReference type="PANTHER" id="PTHR13947:SF37">
    <property type="entry name" value="LD18367P"/>
    <property type="match status" value="1"/>
</dbReference>
<sequence length="174" mass="19684">MSNINLSKAYTIRKIEEGPYDQVIAFVMRIRKEVFPMLSSEQLPQDLDQFQQYYVNRKNAAFFAAISEDGSVLGTIGICPYDGRLKQIEGMYDLTTTAEVVKCYTDPTCRRSGIGTALFQAAVSFSRESGYETLYLHTHAFLPGAIPFWTAKGFKGRLAEDDPVWQTLHMDMTL</sequence>
<dbReference type="GO" id="GO:0008080">
    <property type="term" value="F:N-acetyltransferase activity"/>
    <property type="evidence" value="ECO:0007669"/>
    <property type="project" value="InterPro"/>
</dbReference>
<dbReference type="InterPro" id="IPR000182">
    <property type="entry name" value="GNAT_dom"/>
</dbReference>
<feature type="domain" description="N-acetyltransferase" evidence="2">
    <location>
        <begin position="10"/>
        <end position="174"/>
    </location>
</feature>